<dbReference type="GO" id="GO:0051607">
    <property type="term" value="P:defense response to virus"/>
    <property type="evidence" value="ECO:0007669"/>
    <property type="project" value="UniProtKB-KW"/>
</dbReference>
<feature type="signal peptide" evidence="8">
    <location>
        <begin position="1"/>
        <end position="16"/>
    </location>
</feature>
<keyword evidence="3" id="KW-0949">S-adenosyl-L-methionine</keyword>
<organism evidence="10 11">
    <name type="scientific">Funneliformis mosseae</name>
    <name type="common">Endomycorrhizal fungus</name>
    <name type="synonym">Glomus mosseae</name>
    <dbReference type="NCBI Taxonomy" id="27381"/>
    <lineage>
        <taxon>Eukaryota</taxon>
        <taxon>Fungi</taxon>
        <taxon>Fungi incertae sedis</taxon>
        <taxon>Mucoromycota</taxon>
        <taxon>Glomeromycotina</taxon>
        <taxon>Glomeromycetes</taxon>
        <taxon>Glomerales</taxon>
        <taxon>Glomeraceae</taxon>
        <taxon>Funneliformis</taxon>
    </lineage>
</organism>
<accession>A0A9N9BTT5</accession>
<evidence type="ECO:0000256" key="6">
    <source>
        <dbReference type="ARBA" id="ARBA00023014"/>
    </source>
</evidence>
<dbReference type="InterPro" id="IPR007197">
    <property type="entry name" value="rSAM"/>
</dbReference>
<name>A0A9N9BTT5_FUNMO</name>
<protein>
    <submittedName>
        <fullName evidence="10">1787_t:CDS:1</fullName>
    </submittedName>
</protein>
<evidence type="ECO:0000313" key="10">
    <source>
        <dbReference type="EMBL" id="CAG8576117.1"/>
    </source>
</evidence>
<comment type="caution">
    <text evidence="10">The sequence shown here is derived from an EMBL/GenBank/DDBJ whole genome shotgun (WGS) entry which is preliminary data.</text>
</comment>
<gene>
    <name evidence="10" type="ORF">FMOSSE_LOCUS7707</name>
</gene>
<reference evidence="10" key="1">
    <citation type="submission" date="2021-06" db="EMBL/GenBank/DDBJ databases">
        <authorList>
            <person name="Kallberg Y."/>
            <person name="Tangrot J."/>
            <person name="Rosling A."/>
        </authorList>
    </citation>
    <scope>NUCLEOTIDE SEQUENCE</scope>
    <source>
        <strain evidence="10">87-6 pot B 2015</strain>
    </source>
</reference>
<dbReference type="InterPro" id="IPR006638">
    <property type="entry name" value="Elp3/MiaA/NifB-like_rSAM"/>
</dbReference>
<dbReference type="PROSITE" id="PS51918">
    <property type="entry name" value="RADICAL_SAM"/>
    <property type="match status" value="1"/>
</dbReference>
<dbReference type="PANTHER" id="PTHR21339">
    <property type="entry name" value="RADICAL S-ADENOSYL METHIONINE DOMAIN-CONTAINING PROTEIN 2"/>
    <property type="match status" value="1"/>
</dbReference>
<dbReference type="Gene3D" id="3.20.20.70">
    <property type="entry name" value="Aldolase class I"/>
    <property type="match status" value="1"/>
</dbReference>
<evidence type="ECO:0000256" key="5">
    <source>
        <dbReference type="ARBA" id="ARBA00023004"/>
    </source>
</evidence>
<evidence type="ECO:0000256" key="3">
    <source>
        <dbReference type="ARBA" id="ARBA00022691"/>
    </source>
</evidence>
<dbReference type="EMBL" id="CAJVPP010001854">
    <property type="protein sequence ID" value="CAG8576117.1"/>
    <property type="molecule type" value="Genomic_DNA"/>
</dbReference>
<evidence type="ECO:0000256" key="2">
    <source>
        <dbReference type="ARBA" id="ARBA00022485"/>
    </source>
</evidence>
<keyword evidence="11" id="KW-1185">Reference proteome</keyword>
<dbReference type="SUPFAM" id="SSF102114">
    <property type="entry name" value="Radical SAM enzymes"/>
    <property type="match status" value="1"/>
</dbReference>
<dbReference type="Proteomes" id="UP000789375">
    <property type="component" value="Unassembled WGS sequence"/>
</dbReference>
<keyword evidence="7" id="KW-0051">Antiviral defense</keyword>
<dbReference type="AlphaFoldDB" id="A0A9N9BTT5"/>
<proteinExistence type="predicted"/>
<evidence type="ECO:0000259" key="9">
    <source>
        <dbReference type="PROSITE" id="PS51918"/>
    </source>
</evidence>
<dbReference type="SMART" id="SM00729">
    <property type="entry name" value="Elp3"/>
    <property type="match status" value="1"/>
</dbReference>
<evidence type="ECO:0000256" key="7">
    <source>
        <dbReference type="ARBA" id="ARBA00023118"/>
    </source>
</evidence>
<dbReference type="InterPro" id="IPR051196">
    <property type="entry name" value="RSAD2/Viperin_antiviral"/>
</dbReference>
<keyword evidence="2" id="KW-0004">4Fe-4S</keyword>
<dbReference type="InterPro" id="IPR013785">
    <property type="entry name" value="Aldolase_TIM"/>
</dbReference>
<dbReference type="GO" id="GO:0046872">
    <property type="term" value="F:metal ion binding"/>
    <property type="evidence" value="ECO:0007669"/>
    <property type="project" value="UniProtKB-KW"/>
</dbReference>
<dbReference type="InterPro" id="IPR058240">
    <property type="entry name" value="rSAM_sf"/>
</dbReference>
<sequence length="332" mass="38338">MLFEILVCVLFAAYFSQRWVRTRKKMETSQRTLIPIAVNFHFTRKCNYKCGFCFHTAKTSDMPTLTDSQLALKKLKDGGMRKLNFAGGEPFLYPKYLGDLVRYCKQDLGLESVSIVTNGSKVKRDWFIRYGEYLDIMAVSCDSFNEKTNVQIGRGQGLHLNAVQEVSSLCREFRVKFKVNTVVCRYNWQEDMNHDISLLQPFRWKCFQVLIVPGENTGTDGTLRNATEFQISSAEFEAFINRHAKVHGEKLVPEPNNLLRHSYLMIDEHLRFYASGNTPSVLTLLDTDLQTLLKDAGWDEAAFIKRSGVYDWSRKPNTTPCSSKFRDQKLDW</sequence>
<evidence type="ECO:0000256" key="1">
    <source>
        <dbReference type="ARBA" id="ARBA00001966"/>
    </source>
</evidence>
<keyword evidence="5" id="KW-0408">Iron</keyword>
<keyword evidence="4" id="KW-0479">Metal-binding</keyword>
<keyword evidence="8" id="KW-0732">Signal</keyword>
<dbReference type="SFLD" id="SFLDG01067">
    <property type="entry name" value="SPASM/twitch_domain_containing"/>
    <property type="match status" value="1"/>
</dbReference>
<dbReference type="CDD" id="cd01335">
    <property type="entry name" value="Radical_SAM"/>
    <property type="match status" value="1"/>
</dbReference>
<dbReference type="Pfam" id="PF04055">
    <property type="entry name" value="Radical_SAM"/>
    <property type="match status" value="1"/>
</dbReference>
<evidence type="ECO:0000256" key="4">
    <source>
        <dbReference type="ARBA" id="ARBA00022723"/>
    </source>
</evidence>
<dbReference type="GO" id="GO:0003824">
    <property type="term" value="F:catalytic activity"/>
    <property type="evidence" value="ECO:0007669"/>
    <property type="project" value="InterPro"/>
</dbReference>
<dbReference type="SFLD" id="SFLDS00029">
    <property type="entry name" value="Radical_SAM"/>
    <property type="match status" value="1"/>
</dbReference>
<evidence type="ECO:0000313" key="11">
    <source>
        <dbReference type="Proteomes" id="UP000789375"/>
    </source>
</evidence>
<comment type="cofactor">
    <cofactor evidence="1">
        <name>[4Fe-4S] cluster</name>
        <dbReference type="ChEBI" id="CHEBI:49883"/>
    </cofactor>
</comment>
<dbReference type="GO" id="GO:0051539">
    <property type="term" value="F:4 iron, 4 sulfur cluster binding"/>
    <property type="evidence" value="ECO:0007669"/>
    <property type="project" value="UniProtKB-KW"/>
</dbReference>
<dbReference type="NCBIfam" id="NF038283">
    <property type="entry name" value="viperin_w_prok"/>
    <property type="match status" value="1"/>
</dbReference>
<keyword evidence="6" id="KW-0411">Iron-sulfur</keyword>
<dbReference type="SFLD" id="SFLDG01088">
    <property type="entry name" value="antiviral_proteins"/>
    <property type="match status" value="1"/>
</dbReference>
<feature type="domain" description="Radical SAM core" evidence="9">
    <location>
        <begin position="32"/>
        <end position="249"/>
    </location>
</feature>
<evidence type="ECO:0000256" key="8">
    <source>
        <dbReference type="SAM" id="SignalP"/>
    </source>
</evidence>
<dbReference type="PANTHER" id="PTHR21339:SF0">
    <property type="entry name" value="S-ADENOSYLMETHIONINE-DEPENDENT NUCLEOTIDE DEHYDRATASE RSAD2"/>
    <property type="match status" value="1"/>
</dbReference>
<feature type="chain" id="PRO_5040339069" evidence="8">
    <location>
        <begin position="17"/>
        <end position="332"/>
    </location>
</feature>